<accession>A0A1F5NRE1</accession>
<comment type="caution">
    <text evidence="2">The sequence shown here is derived from an EMBL/GenBank/DDBJ whole genome shotgun (WGS) entry which is preliminary data.</text>
</comment>
<reference evidence="2 3" key="1">
    <citation type="journal article" date="2016" name="Nat. Commun.">
        <title>Thousands of microbial genomes shed light on interconnected biogeochemical processes in an aquifer system.</title>
        <authorList>
            <person name="Anantharaman K."/>
            <person name="Brown C.T."/>
            <person name="Hug L.A."/>
            <person name="Sharon I."/>
            <person name="Castelle C.J."/>
            <person name="Probst A.J."/>
            <person name="Thomas B.C."/>
            <person name="Singh A."/>
            <person name="Wilkins M.J."/>
            <person name="Karaoz U."/>
            <person name="Brodie E.L."/>
            <person name="Williams K.H."/>
            <person name="Hubbard S.S."/>
            <person name="Banfield J.F."/>
        </authorList>
    </citation>
    <scope>NUCLEOTIDE SEQUENCE [LARGE SCALE GENOMIC DNA]</scope>
</reference>
<feature type="transmembrane region" description="Helical" evidence="1">
    <location>
        <begin position="68"/>
        <end position="88"/>
    </location>
</feature>
<dbReference type="EMBL" id="MFEJ01000017">
    <property type="protein sequence ID" value="OGE80245.1"/>
    <property type="molecule type" value="Genomic_DNA"/>
</dbReference>
<dbReference type="AlphaFoldDB" id="A0A1F5NRE1"/>
<keyword evidence="1" id="KW-0472">Membrane</keyword>
<protein>
    <submittedName>
        <fullName evidence="2">Uncharacterized protein</fullName>
    </submittedName>
</protein>
<proteinExistence type="predicted"/>
<keyword evidence="1" id="KW-1133">Transmembrane helix</keyword>
<name>A0A1F5NRE1_9BACT</name>
<dbReference type="Proteomes" id="UP000176233">
    <property type="component" value="Unassembled WGS sequence"/>
</dbReference>
<gene>
    <name evidence="2" type="ORF">A2660_00025</name>
</gene>
<organism evidence="2 3">
    <name type="scientific">Candidatus Doudnabacteria bacterium RIFCSPHIGHO2_01_FULL_45_18</name>
    <dbReference type="NCBI Taxonomy" id="1817823"/>
    <lineage>
        <taxon>Bacteria</taxon>
        <taxon>Candidatus Doudnaibacteriota</taxon>
    </lineage>
</organism>
<sequence>MVLQDHFLFLQFWGFILIQQGNQHLPSKQSDKTQNCGGKSLPKVSRRRKVMNKQGLPDDADRWLNTTMITWIIMIVIGGIAVAVYRLVR</sequence>
<keyword evidence="1" id="KW-0812">Transmembrane</keyword>
<evidence type="ECO:0000256" key="1">
    <source>
        <dbReference type="SAM" id="Phobius"/>
    </source>
</evidence>
<evidence type="ECO:0000313" key="2">
    <source>
        <dbReference type="EMBL" id="OGE80245.1"/>
    </source>
</evidence>
<evidence type="ECO:0000313" key="3">
    <source>
        <dbReference type="Proteomes" id="UP000176233"/>
    </source>
</evidence>